<dbReference type="EMBL" id="JAUSTR010000003">
    <property type="protein sequence ID" value="MDQ0162271.1"/>
    <property type="molecule type" value="Genomic_DNA"/>
</dbReference>
<feature type="binding site" evidence="7">
    <location>
        <position position="61"/>
    </location>
    <ligand>
        <name>ATP</name>
        <dbReference type="ChEBI" id="CHEBI:30616"/>
    </ligand>
</feature>
<comment type="catalytic activity">
    <reaction evidence="7">
        <text>5-(methylsulfanyl)-D-ribose + ATP = 5-(methylsulfanyl)-alpha-D-ribose 1-phosphate + ADP + H(+)</text>
        <dbReference type="Rhea" id="RHEA:22312"/>
        <dbReference type="ChEBI" id="CHEBI:15378"/>
        <dbReference type="ChEBI" id="CHEBI:30616"/>
        <dbReference type="ChEBI" id="CHEBI:58533"/>
        <dbReference type="ChEBI" id="CHEBI:78440"/>
        <dbReference type="ChEBI" id="CHEBI:456216"/>
        <dbReference type="EC" id="2.7.1.100"/>
    </reaction>
</comment>
<evidence type="ECO:0000256" key="1">
    <source>
        <dbReference type="ARBA" id="ARBA00010165"/>
    </source>
</evidence>
<gene>
    <name evidence="7" type="primary">mtnK</name>
    <name evidence="9" type="ORF">J2S06_001347</name>
</gene>
<dbReference type="Gene3D" id="3.90.1200.10">
    <property type="match status" value="1"/>
</dbReference>
<keyword evidence="6 7" id="KW-0067">ATP-binding</keyword>
<feature type="binding site" evidence="7">
    <location>
        <position position="340"/>
    </location>
    <ligand>
        <name>substrate</name>
    </ligand>
</feature>
<comment type="subunit">
    <text evidence="2 7">Homodimer.</text>
</comment>
<evidence type="ECO:0000313" key="9">
    <source>
        <dbReference type="EMBL" id="MDQ0162271.1"/>
    </source>
</evidence>
<keyword evidence="3 7" id="KW-0808">Transferase</keyword>
<comment type="caution">
    <text evidence="9">The sequence shown here is derived from an EMBL/GenBank/DDBJ whole genome shotgun (WGS) entry which is preliminary data.</text>
</comment>
<accession>A0ABT9VMS1</accession>
<dbReference type="PANTHER" id="PTHR34273:SF2">
    <property type="entry name" value="METHYLTHIORIBOSE KINASE"/>
    <property type="match status" value="1"/>
</dbReference>
<name>A0ABT9VMS1_9BACI</name>
<comment type="function">
    <text evidence="7">Catalyzes the phosphorylation of methylthioribose into methylthioribose-1-phosphate.</text>
</comment>
<evidence type="ECO:0000259" key="8">
    <source>
        <dbReference type="Pfam" id="PF01636"/>
    </source>
</evidence>
<evidence type="ECO:0000256" key="7">
    <source>
        <dbReference type="HAMAP-Rule" id="MF_01683"/>
    </source>
</evidence>
<keyword evidence="7" id="KW-0028">Amino-acid biosynthesis</keyword>
<dbReference type="InterPro" id="IPR009212">
    <property type="entry name" value="Methylthioribose_kinase"/>
</dbReference>
<feature type="binding site" evidence="7">
    <location>
        <position position="233"/>
    </location>
    <ligand>
        <name>substrate</name>
    </ligand>
</feature>
<dbReference type="InterPro" id="IPR002575">
    <property type="entry name" value="Aminoglycoside_PTrfase"/>
</dbReference>
<feature type="binding site" evidence="7">
    <location>
        <position position="44"/>
    </location>
    <ligand>
        <name>ATP</name>
        <dbReference type="ChEBI" id="CHEBI:30616"/>
    </ligand>
</feature>
<dbReference type="RefSeq" id="WP_419151757.1">
    <property type="nucleotide sequence ID" value="NZ_JAUSTR010000003.1"/>
</dbReference>
<dbReference type="HAMAP" id="MF_01683">
    <property type="entry name" value="Salvage_MtnK"/>
    <property type="match status" value="1"/>
</dbReference>
<dbReference type="PIRSF" id="PIRSF031134">
    <property type="entry name" value="MTRK"/>
    <property type="match status" value="1"/>
</dbReference>
<dbReference type="InterPro" id="IPR011009">
    <property type="entry name" value="Kinase-like_dom_sf"/>
</dbReference>
<keyword evidence="10" id="KW-1185">Reference proteome</keyword>
<feature type="domain" description="Aminoglycoside phosphotransferase" evidence="8">
    <location>
        <begin position="35"/>
        <end position="268"/>
    </location>
</feature>
<evidence type="ECO:0000256" key="5">
    <source>
        <dbReference type="ARBA" id="ARBA00022777"/>
    </source>
</evidence>
<keyword evidence="7" id="KW-0486">Methionine biosynthesis</keyword>
<keyword evidence="5 7" id="KW-0418">Kinase</keyword>
<sequence length="402" mass="45971">MSTISARQYEPLTTESAIELAKKLQLFTNTSALTCEEIGDGNLNLVFRIVDHHSKKSIIIKQALPYAKVVGESWPLTLQRATIESHALRQFADVAREYVPKVYYSDQQLAVTIMEDLSHLDIVRKGLIKGKNYPLLSQHIGEYVAKTLFYTSDFALDPQEKKKLLKQFINPELCKITEDLVFTDPFFDHETNDYEVELKNDVESLWKDKPLLLEVAKLKEKFLTNSDALIHGDLHTGSIFASDSETKVIDPEFAFFGPLGFDLGQFIANLLLNAFGRTNSKRQILFHHIDVTWKTFKETFSFLWKEHSVEVFSKVDGYLDYVLQETFEDAIGFAGCEVIRRTIGLAHVADLDELNPFESRIAAKQNALQFGRELIKNRRNIQTTDQINQLFNEIVNVKETLA</sequence>
<comment type="similarity">
    <text evidence="1 7">Belongs to the methylthioribose kinase family.</text>
</comment>
<feature type="binding site" evidence="7">
    <location>
        <begin position="250"/>
        <end position="252"/>
    </location>
    <ligand>
        <name>ATP</name>
        <dbReference type="ChEBI" id="CHEBI:30616"/>
    </ligand>
</feature>
<dbReference type="Gene3D" id="3.30.200.20">
    <property type="entry name" value="Phosphorylase Kinase, domain 1"/>
    <property type="match status" value="1"/>
</dbReference>
<reference evidence="9 10" key="1">
    <citation type="submission" date="2023-07" db="EMBL/GenBank/DDBJ databases">
        <title>Genomic Encyclopedia of Type Strains, Phase IV (KMG-IV): sequencing the most valuable type-strain genomes for metagenomic binning, comparative biology and taxonomic classification.</title>
        <authorList>
            <person name="Goeker M."/>
        </authorList>
    </citation>
    <scope>NUCLEOTIDE SEQUENCE [LARGE SCALE GENOMIC DNA]</scope>
    <source>
        <strain evidence="9 10">DSM 19092</strain>
    </source>
</reference>
<dbReference type="PANTHER" id="PTHR34273">
    <property type="entry name" value="METHYLTHIORIBOSE KINASE"/>
    <property type="match status" value="1"/>
</dbReference>
<dbReference type="SUPFAM" id="SSF56112">
    <property type="entry name" value="Protein kinase-like (PK-like)"/>
    <property type="match status" value="1"/>
</dbReference>
<feature type="binding site" evidence="7">
    <location>
        <begin position="115"/>
        <end position="117"/>
    </location>
    <ligand>
        <name>ATP</name>
        <dbReference type="ChEBI" id="CHEBI:30616"/>
    </ligand>
</feature>
<dbReference type="Proteomes" id="UP001225646">
    <property type="component" value="Unassembled WGS sequence"/>
</dbReference>
<keyword evidence="4 7" id="KW-0547">Nucleotide-binding</keyword>
<dbReference type="EC" id="2.7.1.100" evidence="7"/>
<evidence type="ECO:0000256" key="6">
    <source>
        <dbReference type="ARBA" id="ARBA00022840"/>
    </source>
</evidence>
<evidence type="ECO:0000313" key="10">
    <source>
        <dbReference type="Proteomes" id="UP001225646"/>
    </source>
</evidence>
<evidence type="ECO:0000256" key="4">
    <source>
        <dbReference type="ARBA" id="ARBA00022741"/>
    </source>
</evidence>
<proteinExistence type="inferred from homology"/>
<dbReference type="NCBIfam" id="TIGR01767">
    <property type="entry name" value="MTRK"/>
    <property type="match status" value="1"/>
</dbReference>
<comment type="pathway">
    <text evidence="7">Amino-acid biosynthesis; L-methionine biosynthesis via salvage pathway; S-methyl-5-thio-alpha-D-ribose 1-phosphate from S-methyl-5'-thioadenosine (hydrolase route): step 2/2.</text>
</comment>
<dbReference type="GO" id="GO:0046522">
    <property type="term" value="F:S-methyl-5-thioribose kinase activity"/>
    <property type="evidence" value="ECO:0007669"/>
    <property type="project" value="UniProtKB-EC"/>
</dbReference>
<evidence type="ECO:0000256" key="2">
    <source>
        <dbReference type="ARBA" id="ARBA00011738"/>
    </source>
</evidence>
<protein>
    <recommendedName>
        <fullName evidence="7">Methylthioribose kinase</fullName>
        <shortName evidence="7">MTR kinase</shortName>
        <ecNumber evidence="7">2.7.1.100</ecNumber>
    </recommendedName>
</protein>
<evidence type="ECO:0000256" key="3">
    <source>
        <dbReference type="ARBA" id="ARBA00022679"/>
    </source>
</evidence>
<organism evidence="9 10">
    <name type="scientific">Aeribacillus alveayuensis</name>
    <dbReference type="NCBI Taxonomy" id="279215"/>
    <lineage>
        <taxon>Bacteria</taxon>
        <taxon>Bacillati</taxon>
        <taxon>Bacillota</taxon>
        <taxon>Bacilli</taxon>
        <taxon>Bacillales</taxon>
        <taxon>Bacillaceae</taxon>
        <taxon>Aeribacillus</taxon>
    </lineage>
</organism>
<dbReference type="Pfam" id="PF01636">
    <property type="entry name" value="APH"/>
    <property type="match status" value="1"/>
</dbReference>